<evidence type="ECO:0000256" key="2">
    <source>
        <dbReference type="ARBA" id="ARBA00006472"/>
    </source>
</evidence>
<dbReference type="Gene3D" id="3.30.1360.20">
    <property type="entry name" value="Transcriptional coactivator/pterin dehydratase"/>
    <property type="match status" value="1"/>
</dbReference>
<reference evidence="5 6" key="1">
    <citation type="submission" date="2015-05" db="EMBL/GenBank/DDBJ databases">
        <title>Critical biogeochemical functions in the subsurface are associated with bacteria from new phyla and little studied lineages.</title>
        <authorList>
            <person name="Hug L.A."/>
            <person name="Thomas B.C."/>
            <person name="Sharon I."/>
            <person name="Brown C.T."/>
            <person name="Sharma R."/>
            <person name="Hettich R.L."/>
            <person name="Wilkins M.J."/>
            <person name="Williams K.H."/>
            <person name="Singh A."/>
            <person name="Banfield J.F."/>
        </authorList>
    </citation>
    <scope>NUCLEOTIDE SEQUENCE [LARGE SCALE GENOMIC DNA]</scope>
    <source>
        <strain evidence="5">CSP1-7</strain>
    </source>
</reference>
<evidence type="ECO:0000313" key="6">
    <source>
        <dbReference type="Proteomes" id="UP000051297"/>
    </source>
</evidence>
<dbReference type="PATRIC" id="fig|1576480.3.peg.229"/>
<dbReference type="InterPro" id="IPR050376">
    <property type="entry name" value="Pterin-4-alpha-carb_dehyd"/>
</dbReference>
<dbReference type="CDD" id="cd00913">
    <property type="entry name" value="PCD_DCoH_subfamily_a"/>
    <property type="match status" value="1"/>
</dbReference>
<dbReference type="PANTHER" id="PTHR42805">
    <property type="entry name" value="PTERIN-4-ALPHA-CARBINOLAMINE DEHYDRATASE-RELATED"/>
    <property type="match status" value="1"/>
</dbReference>
<name>A0A0T5ZYD1_UNCKA</name>
<protein>
    <recommendedName>
        <fullName evidence="4">Putative pterin-4-alpha-carbinolamine dehydratase</fullName>
        <shortName evidence="4">PHS</shortName>
        <ecNumber evidence="4">4.2.1.96</ecNumber>
    </recommendedName>
    <alternativeName>
        <fullName evidence="4">4-alpha-hydroxy-tetrahydropterin dehydratase</fullName>
    </alternativeName>
    <alternativeName>
        <fullName evidence="4">Pterin carbinolamine dehydratase</fullName>
        <shortName evidence="4">PCD</shortName>
    </alternativeName>
</protein>
<dbReference type="SUPFAM" id="SSF55248">
    <property type="entry name" value="PCD-like"/>
    <property type="match status" value="1"/>
</dbReference>
<proteinExistence type="inferred from homology"/>
<dbReference type="Pfam" id="PF01329">
    <property type="entry name" value="Pterin_4a"/>
    <property type="match status" value="1"/>
</dbReference>
<dbReference type="EMBL" id="LDXK01000001">
    <property type="protein sequence ID" value="KRT67818.1"/>
    <property type="molecule type" value="Genomic_DNA"/>
</dbReference>
<dbReference type="InterPro" id="IPR036428">
    <property type="entry name" value="PCD_sf"/>
</dbReference>
<dbReference type="EC" id="4.2.1.96" evidence="4"/>
<dbReference type="PANTHER" id="PTHR42805:SF1">
    <property type="entry name" value="PTERIN-4-ALPHA-CARBINOLAMINE DEHYDRATASE-RELATED"/>
    <property type="match status" value="1"/>
</dbReference>
<evidence type="ECO:0000313" key="5">
    <source>
        <dbReference type="EMBL" id="KRT67818.1"/>
    </source>
</evidence>
<accession>A0A0T5ZYD1</accession>
<comment type="caution">
    <text evidence="5">The sequence shown here is derived from an EMBL/GenBank/DDBJ whole genome shotgun (WGS) entry which is preliminary data.</text>
</comment>
<dbReference type="Proteomes" id="UP000051297">
    <property type="component" value="Unassembled WGS sequence"/>
</dbReference>
<organism evidence="5 6">
    <name type="scientific">candidate division WWE3 bacterium CSP1-7</name>
    <dbReference type="NCBI Taxonomy" id="1576480"/>
    <lineage>
        <taxon>Bacteria</taxon>
        <taxon>Katanobacteria</taxon>
    </lineage>
</organism>
<keyword evidence="3 4" id="KW-0456">Lyase</keyword>
<dbReference type="GO" id="GO:0006729">
    <property type="term" value="P:tetrahydrobiopterin biosynthetic process"/>
    <property type="evidence" value="ECO:0007669"/>
    <property type="project" value="InterPro"/>
</dbReference>
<comment type="similarity">
    <text evidence="2 4">Belongs to the pterin-4-alpha-carbinolamine dehydratase family.</text>
</comment>
<dbReference type="AlphaFoldDB" id="A0A0T5ZYD1"/>
<dbReference type="STRING" id="1576480.XU08_C0001G0229"/>
<sequence>MSDLANLQCVPCQGGVPPLKGAELNTWFERLGNDWEVVEEHHLKKRFKFPDFETALVFVNRVGEIAEEVGHHPDISFGWGFAEVQIYTHKINGLHEADFVFAAKVDRLFLS</sequence>
<evidence type="ECO:0000256" key="1">
    <source>
        <dbReference type="ARBA" id="ARBA00001554"/>
    </source>
</evidence>
<comment type="catalytic activity">
    <reaction evidence="1 4">
        <text>(4aS,6R)-4a-hydroxy-L-erythro-5,6,7,8-tetrahydrobiopterin = (6R)-L-erythro-6,7-dihydrobiopterin + H2O</text>
        <dbReference type="Rhea" id="RHEA:11920"/>
        <dbReference type="ChEBI" id="CHEBI:15377"/>
        <dbReference type="ChEBI" id="CHEBI:15642"/>
        <dbReference type="ChEBI" id="CHEBI:43120"/>
        <dbReference type="EC" id="4.2.1.96"/>
    </reaction>
</comment>
<dbReference type="HAMAP" id="MF_00434">
    <property type="entry name" value="Pterin_4_alpha"/>
    <property type="match status" value="1"/>
</dbReference>
<evidence type="ECO:0000256" key="4">
    <source>
        <dbReference type="HAMAP-Rule" id="MF_00434"/>
    </source>
</evidence>
<evidence type="ECO:0000256" key="3">
    <source>
        <dbReference type="ARBA" id="ARBA00023239"/>
    </source>
</evidence>
<gene>
    <name evidence="5" type="ORF">XU08_C0001G0229</name>
</gene>
<dbReference type="InterPro" id="IPR001533">
    <property type="entry name" value="Pterin_deHydtase"/>
</dbReference>
<dbReference type="GO" id="GO:0008124">
    <property type="term" value="F:4-alpha-hydroxytetrahydrobiopterin dehydratase activity"/>
    <property type="evidence" value="ECO:0007669"/>
    <property type="project" value="UniProtKB-UniRule"/>
</dbReference>